<gene>
    <name evidence="1" type="ORF">AC579_2619</name>
</gene>
<keyword evidence="2" id="KW-1185">Reference proteome</keyword>
<organism evidence="1 2">
    <name type="scientific">Pseudocercospora musae</name>
    <dbReference type="NCBI Taxonomy" id="113226"/>
    <lineage>
        <taxon>Eukaryota</taxon>
        <taxon>Fungi</taxon>
        <taxon>Dikarya</taxon>
        <taxon>Ascomycota</taxon>
        <taxon>Pezizomycotina</taxon>
        <taxon>Dothideomycetes</taxon>
        <taxon>Dothideomycetidae</taxon>
        <taxon>Mycosphaerellales</taxon>
        <taxon>Mycosphaerellaceae</taxon>
        <taxon>Pseudocercospora</taxon>
    </lineage>
</organism>
<sequence length="168" mass="18460">MCKHVRGGVLVKAREIRSKFTRASRHVFVGMHARRPLSAVFGVGLDTLKPNVFGADSLLRGTAGAYNMLTANVAGITACKFAERRKILAHIGFNGIKGGSVTAGAPLPQNMFLHRPCCLHHLSLLYMLLLRSFNAVPYNKCSYILCLALYMLVRIAVNCPLKGDLSFW</sequence>
<proteinExistence type="predicted"/>
<dbReference type="AlphaFoldDB" id="A0A139HV28"/>
<reference evidence="1 2" key="1">
    <citation type="submission" date="2015-07" db="EMBL/GenBank/DDBJ databases">
        <title>Comparative genomics of the Sigatoka disease complex on banana suggests a link between parallel evolutionary changes in Pseudocercospora fijiensis and Pseudocercospora eumusae and increased virulence on the banana host.</title>
        <authorList>
            <person name="Chang T.-C."/>
            <person name="Salvucci A."/>
            <person name="Crous P.W."/>
            <person name="Stergiopoulos I."/>
        </authorList>
    </citation>
    <scope>NUCLEOTIDE SEQUENCE [LARGE SCALE GENOMIC DNA]</scope>
    <source>
        <strain evidence="1 2">CBS 116634</strain>
    </source>
</reference>
<dbReference type="EMBL" id="LFZO01000556">
    <property type="protein sequence ID" value="KXT06223.1"/>
    <property type="molecule type" value="Genomic_DNA"/>
</dbReference>
<dbReference type="Proteomes" id="UP000073492">
    <property type="component" value="Unassembled WGS sequence"/>
</dbReference>
<evidence type="ECO:0000313" key="2">
    <source>
        <dbReference type="Proteomes" id="UP000073492"/>
    </source>
</evidence>
<evidence type="ECO:0000313" key="1">
    <source>
        <dbReference type="EMBL" id="KXT06223.1"/>
    </source>
</evidence>
<comment type="caution">
    <text evidence="1">The sequence shown here is derived from an EMBL/GenBank/DDBJ whole genome shotgun (WGS) entry which is preliminary data.</text>
</comment>
<protein>
    <submittedName>
        <fullName evidence="1">Uncharacterized protein</fullName>
    </submittedName>
</protein>
<accession>A0A139HV28</accession>
<name>A0A139HV28_9PEZI</name>